<dbReference type="Proteomes" id="UP000279277">
    <property type="component" value="Segment"/>
</dbReference>
<dbReference type="KEGG" id="vg:77952966"/>
<dbReference type="RefSeq" id="YP_010676605.1">
    <property type="nucleotide sequence ID" value="NC_071014.1"/>
</dbReference>
<evidence type="ECO:0000313" key="2">
    <source>
        <dbReference type="EMBL" id="AYQ99250.1"/>
    </source>
</evidence>
<accession>A0A3G3LYN9</accession>
<sequence>MSDTPDLSQYVDLRLYDRDAQALFDVMIQDLQHKIPGWVPDESSTEVALLESMSVGLSESIFAINRLPGSVMVVLMQMFGITRDDGKFPTGKVKVTAVDTFGHTIPADTRFLLSNSEGIDPLVLTMPNAVVIPVGSNSAIVDVVGDQFTEDYNGTPAGTSVEILESISWMERASVSTAISGGRSPEEDSEWVARGSARLRRLSSVLSTKAQFVEATLEDASVSMAVAIDNYNPTLPTPENSPGHITVVVYGNGGVVPNENKQRIQEMLTENASANLIVHVVDPTIVPVDITVAIKRTGTYDEQGTTANITEALKDYFNPNLSGWLNVIRRNEIIALVGSTPGVDYVDAITKPASDITLTGTAPLAELGTVTITYV</sequence>
<protein>
    <submittedName>
        <fullName evidence="2">Baseplate J protein</fullName>
    </submittedName>
</protein>
<reference evidence="2 3" key="1">
    <citation type="submission" date="2018-10" db="EMBL/GenBank/DDBJ databases">
        <authorList>
            <person name="Zack K."/>
            <person name="Garlena R.A."/>
            <person name="Russell D.A."/>
            <person name="Pope W.H."/>
            <person name="Jacobs-Sera D."/>
            <person name="Hatfull G.F."/>
        </authorList>
    </citation>
    <scope>NUCLEOTIDE SEQUENCE [LARGE SCALE GENOMIC DNA]</scope>
</reference>
<feature type="domain" description="Baseplate J-like C-terminal" evidence="1">
    <location>
        <begin position="288"/>
        <end position="373"/>
    </location>
</feature>
<keyword evidence="3" id="KW-1185">Reference proteome</keyword>
<evidence type="ECO:0000259" key="1">
    <source>
        <dbReference type="Pfam" id="PF26079"/>
    </source>
</evidence>
<proteinExistence type="predicted"/>
<organism evidence="2 3">
    <name type="scientific">Brevibacterium phage Cantare</name>
    <dbReference type="NCBI Taxonomy" id="2338395"/>
    <lineage>
        <taxon>Viruses</taxon>
        <taxon>Duplodnaviria</taxon>
        <taxon>Heunggongvirae</taxon>
        <taxon>Uroviricota</taxon>
        <taxon>Caudoviricetes</taxon>
        <taxon>Cantarevirus</taxon>
        <taxon>Cantarevirus cantare</taxon>
    </lineage>
</organism>
<dbReference type="EMBL" id="MK016493">
    <property type="protein sequence ID" value="AYQ99250.1"/>
    <property type="molecule type" value="Genomic_DNA"/>
</dbReference>
<dbReference type="Pfam" id="PF26079">
    <property type="entry name" value="Baseplate_J_C"/>
    <property type="match status" value="1"/>
</dbReference>
<dbReference type="InterPro" id="IPR058530">
    <property type="entry name" value="Baseplate_J-like_C"/>
</dbReference>
<evidence type="ECO:0000313" key="3">
    <source>
        <dbReference type="Proteomes" id="UP000279277"/>
    </source>
</evidence>
<name>A0A3G3LYN9_9CAUD</name>
<dbReference type="GeneID" id="77952966"/>
<gene>
    <name evidence="2" type="primary">30</name>
    <name evidence="2" type="ORF">PBI_CANTARE_30</name>
</gene>